<dbReference type="Proteomes" id="UP001500339">
    <property type="component" value="Unassembled WGS sequence"/>
</dbReference>
<protein>
    <recommendedName>
        <fullName evidence="4">DUF4834 domain-containing protein</fullName>
    </recommendedName>
</protein>
<keyword evidence="1" id="KW-0472">Membrane</keyword>
<comment type="caution">
    <text evidence="2">The sequence shown here is derived from an EMBL/GenBank/DDBJ whole genome shotgun (WGS) entry which is preliminary data.</text>
</comment>
<proteinExistence type="predicted"/>
<dbReference type="RefSeq" id="WP_343767712.1">
    <property type="nucleotide sequence ID" value="NZ_BAAACF010000001.1"/>
</dbReference>
<evidence type="ECO:0008006" key="4">
    <source>
        <dbReference type="Google" id="ProtNLM"/>
    </source>
</evidence>
<gene>
    <name evidence="2" type="ORF">GCM10008905_11730</name>
</gene>
<evidence type="ECO:0000313" key="3">
    <source>
        <dbReference type="Proteomes" id="UP001500339"/>
    </source>
</evidence>
<evidence type="ECO:0000313" key="2">
    <source>
        <dbReference type="EMBL" id="GAA0721358.1"/>
    </source>
</evidence>
<feature type="transmembrane region" description="Helical" evidence="1">
    <location>
        <begin position="6"/>
        <end position="35"/>
    </location>
</feature>
<keyword evidence="1" id="KW-0812">Transmembrane</keyword>
<organism evidence="2 3">
    <name type="scientific">Clostridium malenominatum</name>
    <dbReference type="NCBI Taxonomy" id="1539"/>
    <lineage>
        <taxon>Bacteria</taxon>
        <taxon>Bacillati</taxon>
        <taxon>Bacillota</taxon>
        <taxon>Clostridia</taxon>
        <taxon>Eubacteriales</taxon>
        <taxon>Clostridiaceae</taxon>
        <taxon>Clostridium</taxon>
    </lineage>
</organism>
<reference evidence="2 3" key="1">
    <citation type="journal article" date="2019" name="Int. J. Syst. Evol. Microbiol.">
        <title>The Global Catalogue of Microorganisms (GCM) 10K type strain sequencing project: providing services to taxonomists for standard genome sequencing and annotation.</title>
        <authorList>
            <consortium name="The Broad Institute Genomics Platform"/>
            <consortium name="The Broad Institute Genome Sequencing Center for Infectious Disease"/>
            <person name="Wu L."/>
            <person name="Ma J."/>
        </authorList>
    </citation>
    <scope>NUCLEOTIDE SEQUENCE [LARGE SCALE GENOMIC DNA]</scope>
    <source>
        <strain evidence="2 3">JCM 1405</strain>
    </source>
</reference>
<evidence type="ECO:0000256" key="1">
    <source>
        <dbReference type="SAM" id="Phobius"/>
    </source>
</evidence>
<accession>A0ABN1IUP0</accession>
<dbReference type="EMBL" id="BAAACF010000001">
    <property type="protein sequence ID" value="GAA0721358.1"/>
    <property type="molecule type" value="Genomic_DNA"/>
</dbReference>
<keyword evidence="1" id="KW-1133">Transmembrane helix</keyword>
<sequence length="81" mass="9634">MDFIRTLMVIAIVVVVFQFFIWLLPYIAVIVLLYWGAKYFNNKLSAYKEKRGNKSSSEVYYINNDNILEKEIVDVEYEDVQ</sequence>
<keyword evidence="3" id="KW-1185">Reference proteome</keyword>
<name>A0ABN1IUP0_9CLOT</name>